<dbReference type="RefSeq" id="WP_270687735.1">
    <property type="nucleotide sequence ID" value="NZ_JAQFWQ010000064.1"/>
</dbReference>
<evidence type="ECO:0000313" key="2">
    <source>
        <dbReference type="EMBL" id="MDA2812971.1"/>
    </source>
</evidence>
<accession>A0ABT4U7R4</accession>
<feature type="transmembrane region" description="Helical" evidence="1">
    <location>
        <begin position="83"/>
        <end position="103"/>
    </location>
</feature>
<dbReference type="Proteomes" id="UP001527866">
    <property type="component" value="Unassembled WGS sequence"/>
</dbReference>
<feature type="transmembrane region" description="Helical" evidence="1">
    <location>
        <begin position="161"/>
        <end position="180"/>
    </location>
</feature>
<comment type="caution">
    <text evidence="2">The sequence shown here is derived from an EMBL/GenBank/DDBJ whole genome shotgun (WGS) entry which is preliminary data.</text>
</comment>
<reference evidence="2 3" key="1">
    <citation type="submission" date="2023-01" db="EMBL/GenBank/DDBJ databases">
        <title>Draft genome sequence of Nocardiopsis sp. RSe5-2 isolated from halophytes.</title>
        <authorList>
            <person name="Duangmal K."/>
            <person name="Chantavorakit T."/>
        </authorList>
    </citation>
    <scope>NUCLEOTIDE SEQUENCE [LARGE SCALE GENOMIC DNA]</scope>
    <source>
        <strain evidence="2 3">RSe5-2</strain>
    </source>
</reference>
<gene>
    <name evidence="2" type="ORF">O4J56_20165</name>
</gene>
<evidence type="ECO:0000313" key="3">
    <source>
        <dbReference type="Proteomes" id="UP001527866"/>
    </source>
</evidence>
<keyword evidence="1" id="KW-0472">Membrane</keyword>
<organism evidence="2 3">
    <name type="scientific">Nocardiopsis endophytica</name>
    <dbReference type="NCBI Taxonomy" id="3018445"/>
    <lineage>
        <taxon>Bacteria</taxon>
        <taxon>Bacillati</taxon>
        <taxon>Actinomycetota</taxon>
        <taxon>Actinomycetes</taxon>
        <taxon>Streptosporangiales</taxon>
        <taxon>Nocardiopsidaceae</taxon>
        <taxon>Nocardiopsis</taxon>
    </lineage>
</organism>
<evidence type="ECO:0008006" key="4">
    <source>
        <dbReference type="Google" id="ProtNLM"/>
    </source>
</evidence>
<keyword evidence="1" id="KW-0812">Transmembrane</keyword>
<feature type="transmembrane region" description="Helical" evidence="1">
    <location>
        <begin position="186"/>
        <end position="206"/>
    </location>
</feature>
<protein>
    <recommendedName>
        <fullName evidence="4">Integral membrane protein</fullName>
    </recommendedName>
</protein>
<sequence length="219" mass="23025">MDATGPVDAYIAELGGRLKGPLLWRRRVLEETRDGLLCLAEDLAGDHPDREGAERAAVREWGPAAALAEEFSRVAADMRAVSVAVRVLVSVPLLGGLWTVAWLLAPVDPWDGAPGPMDTVQDLLAVATGIALAMSAVTALRNRRSAARGLPLPKGEAVGGGLALLVAIAATLLFLAVRVADSVQAVEWWTGSAAFAATLAVAAVTARDMWCLTVRTRWA</sequence>
<keyword evidence="3" id="KW-1185">Reference proteome</keyword>
<feature type="transmembrane region" description="Helical" evidence="1">
    <location>
        <begin position="123"/>
        <end position="140"/>
    </location>
</feature>
<name>A0ABT4U7R4_9ACTN</name>
<evidence type="ECO:0000256" key="1">
    <source>
        <dbReference type="SAM" id="Phobius"/>
    </source>
</evidence>
<dbReference type="EMBL" id="JAQFWQ010000064">
    <property type="protein sequence ID" value="MDA2812971.1"/>
    <property type="molecule type" value="Genomic_DNA"/>
</dbReference>
<proteinExistence type="predicted"/>
<keyword evidence="1" id="KW-1133">Transmembrane helix</keyword>